<dbReference type="Gene3D" id="2.60.40.420">
    <property type="entry name" value="Cupredoxins - blue copper proteins"/>
    <property type="match status" value="1"/>
</dbReference>
<dbReference type="AlphaFoldDB" id="A0A1I6N091"/>
<feature type="signal peptide" evidence="2">
    <location>
        <begin position="1"/>
        <end position="18"/>
    </location>
</feature>
<evidence type="ECO:0000313" key="3">
    <source>
        <dbReference type="EMBL" id="SFS21307.1"/>
    </source>
</evidence>
<name>A0A1I6N091_9BACT</name>
<dbReference type="SUPFAM" id="SSF49503">
    <property type="entry name" value="Cupredoxins"/>
    <property type="match status" value="1"/>
</dbReference>
<dbReference type="GO" id="GO:0004180">
    <property type="term" value="F:carboxypeptidase activity"/>
    <property type="evidence" value="ECO:0007669"/>
    <property type="project" value="UniProtKB-KW"/>
</dbReference>
<evidence type="ECO:0000256" key="1">
    <source>
        <dbReference type="SAM" id="MobiDB-lite"/>
    </source>
</evidence>
<proteinExistence type="predicted"/>
<keyword evidence="3" id="KW-0645">Protease</keyword>
<keyword evidence="3" id="KW-0121">Carboxypeptidase</keyword>
<feature type="region of interest" description="Disordered" evidence="1">
    <location>
        <begin position="34"/>
        <end position="54"/>
    </location>
</feature>
<protein>
    <submittedName>
        <fullName evidence="3">Carboxypeptidase regulatory-like domain-containing protein</fullName>
    </submittedName>
</protein>
<keyword evidence="4" id="KW-1185">Reference proteome</keyword>
<gene>
    <name evidence="3" type="ORF">SAMN05421771_4136</name>
</gene>
<organism evidence="3 4">
    <name type="scientific">Granulicella pectinivorans</name>
    <dbReference type="NCBI Taxonomy" id="474950"/>
    <lineage>
        <taxon>Bacteria</taxon>
        <taxon>Pseudomonadati</taxon>
        <taxon>Acidobacteriota</taxon>
        <taxon>Terriglobia</taxon>
        <taxon>Terriglobales</taxon>
        <taxon>Acidobacteriaceae</taxon>
        <taxon>Granulicella</taxon>
    </lineage>
</organism>
<reference evidence="3 4" key="1">
    <citation type="submission" date="2016-10" db="EMBL/GenBank/DDBJ databases">
        <authorList>
            <person name="de Groot N.N."/>
        </authorList>
    </citation>
    <scope>NUCLEOTIDE SEQUENCE [LARGE SCALE GENOMIC DNA]</scope>
    <source>
        <strain evidence="3 4">DSM 21001</strain>
    </source>
</reference>
<dbReference type="InterPro" id="IPR008972">
    <property type="entry name" value="Cupredoxin"/>
</dbReference>
<feature type="compositionally biased region" description="Low complexity" evidence="1">
    <location>
        <begin position="41"/>
        <end position="53"/>
    </location>
</feature>
<accession>A0A1I6N091</accession>
<dbReference type="EMBL" id="FOZL01000002">
    <property type="protein sequence ID" value="SFS21307.1"/>
    <property type="molecule type" value="Genomic_DNA"/>
</dbReference>
<dbReference type="Proteomes" id="UP000199024">
    <property type="component" value="Unassembled WGS sequence"/>
</dbReference>
<dbReference type="SUPFAM" id="SSF49464">
    <property type="entry name" value="Carboxypeptidase regulatory domain-like"/>
    <property type="match status" value="1"/>
</dbReference>
<dbReference type="PROSITE" id="PS51257">
    <property type="entry name" value="PROKAR_LIPOPROTEIN"/>
    <property type="match status" value="1"/>
</dbReference>
<evidence type="ECO:0000256" key="2">
    <source>
        <dbReference type="SAM" id="SignalP"/>
    </source>
</evidence>
<sequence>MRTSICLIAGLMAMSVVGCKTDAAAKRAEDMDKGTGFHTQAASPSAPNASAPAVGLDPASLGDVTGTIRFTGKAPAPVKIDTSMDPACGLSGGPDAMSEQYVVKDGKLANVYLYVKSGPAEAMNAPHDVKASVVLDQKGCVYTPHVIAVAAGGFVEFRNEDATMHNIHTMPTVVGNETVDVSQGPRGAVQTKQFKAPEAMIPVRCNNHPWMNAFVNVSATPFFAVSDGAGHFEIHGLPAGEYVLGAVHEKMGEQTMQVTVKAGGSTHADFAFAAAK</sequence>
<keyword evidence="3" id="KW-0378">Hydrolase</keyword>
<keyword evidence="2" id="KW-0732">Signal</keyword>
<dbReference type="InterPro" id="IPR008969">
    <property type="entry name" value="CarboxyPept-like_regulatory"/>
</dbReference>
<feature type="chain" id="PRO_5011757093" evidence="2">
    <location>
        <begin position="19"/>
        <end position="276"/>
    </location>
</feature>
<evidence type="ECO:0000313" key="4">
    <source>
        <dbReference type="Proteomes" id="UP000199024"/>
    </source>
</evidence>
<dbReference type="RefSeq" id="WP_245782056.1">
    <property type="nucleotide sequence ID" value="NZ_FOZL01000002.1"/>
</dbReference>
<dbReference type="STRING" id="474950.SAMN05421771_4136"/>